<dbReference type="GO" id="GO:0061809">
    <property type="term" value="F:NAD+ nucleosidase activity, cyclic ADP-ribose generating"/>
    <property type="evidence" value="ECO:0007669"/>
    <property type="project" value="UniProtKB-EC"/>
</dbReference>
<keyword evidence="6" id="KW-0520">NAD</keyword>
<dbReference type="PRINTS" id="PR00364">
    <property type="entry name" value="DISEASERSIST"/>
</dbReference>
<feature type="domain" description="TIR" evidence="8">
    <location>
        <begin position="10"/>
        <end position="174"/>
    </location>
</feature>
<dbReference type="Pfam" id="PF23286">
    <property type="entry name" value="LRR_13"/>
    <property type="match status" value="1"/>
</dbReference>
<dbReference type="SMART" id="SM00255">
    <property type="entry name" value="TIR"/>
    <property type="match status" value="1"/>
</dbReference>
<keyword evidence="3" id="KW-0677">Repeat</keyword>
<dbReference type="AlphaFoldDB" id="A0A178VLB8"/>
<dbReference type="Gene3D" id="3.80.10.10">
    <property type="entry name" value="Ribonuclease Inhibitor"/>
    <property type="match status" value="2"/>
</dbReference>
<dbReference type="GO" id="GO:0043531">
    <property type="term" value="F:ADP binding"/>
    <property type="evidence" value="ECO:0007669"/>
    <property type="project" value="InterPro"/>
</dbReference>
<keyword evidence="5" id="KW-0611">Plant defense</keyword>
<dbReference type="Gene3D" id="3.40.50.300">
    <property type="entry name" value="P-loop containing nucleotide triphosphate hydrolases"/>
    <property type="match status" value="1"/>
</dbReference>
<evidence type="ECO:0000313" key="9">
    <source>
        <dbReference type="EMBL" id="OAP07197.1"/>
    </source>
</evidence>
<dbReference type="InterPro" id="IPR032675">
    <property type="entry name" value="LRR_dom_sf"/>
</dbReference>
<dbReference type="FunFam" id="3.40.50.10140:FF:000007">
    <property type="entry name" value="Disease resistance protein (TIR-NBS-LRR class)"/>
    <property type="match status" value="1"/>
</dbReference>
<dbReference type="Pfam" id="PF00931">
    <property type="entry name" value="NB-ARC"/>
    <property type="match status" value="1"/>
</dbReference>
<accession>A0A178VLB8</accession>
<dbReference type="Pfam" id="PF07725">
    <property type="entry name" value="LRR_3"/>
    <property type="match status" value="1"/>
</dbReference>
<name>A0A178VLB8_ARATH</name>
<protein>
    <recommendedName>
        <fullName evidence="1">ADP-ribosyl cyclase/cyclic ADP-ribose hydrolase</fullName>
        <ecNumber evidence="1">3.2.2.6</ecNumber>
    </recommendedName>
</protein>
<dbReference type="InterPro" id="IPR044974">
    <property type="entry name" value="Disease_R_plants"/>
</dbReference>
<dbReference type="GO" id="GO:0006952">
    <property type="term" value="P:defense response"/>
    <property type="evidence" value="ECO:0007669"/>
    <property type="project" value="UniProtKB-KW"/>
</dbReference>
<comment type="caution">
    <text evidence="9">The sequence shown here is derived from an EMBL/GenBank/DDBJ whole genome shotgun (WGS) entry which is preliminary data.</text>
</comment>
<comment type="catalytic activity">
    <reaction evidence="7">
        <text>NAD(+) + H2O = ADP-D-ribose + nicotinamide + H(+)</text>
        <dbReference type="Rhea" id="RHEA:16301"/>
        <dbReference type="ChEBI" id="CHEBI:15377"/>
        <dbReference type="ChEBI" id="CHEBI:15378"/>
        <dbReference type="ChEBI" id="CHEBI:17154"/>
        <dbReference type="ChEBI" id="CHEBI:57540"/>
        <dbReference type="ChEBI" id="CHEBI:57967"/>
        <dbReference type="EC" id="3.2.2.6"/>
    </reaction>
    <physiologicalReaction direction="left-to-right" evidence="7">
        <dbReference type="Rhea" id="RHEA:16302"/>
    </physiologicalReaction>
</comment>
<keyword evidence="2" id="KW-0433">Leucine-rich repeat</keyword>
<evidence type="ECO:0000256" key="4">
    <source>
        <dbReference type="ARBA" id="ARBA00022801"/>
    </source>
</evidence>
<dbReference type="InterPro" id="IPR027417">
    <property type="entry name" value="P-loop_NTPase"/>
</dbReference>
<evidence type="ECO:0000313" key="10">
    <source>
        <dbReference type="Proteomes" id="UP000078284"/>
    </source>
</evidence>
<dbReference type="InterPro" id="IPR000157">
    <property type="entry name" value="TIR_dom"/>
</dbReference>
<dbReference type="Proteomes" id="UP000078284">
    <property type="component" value="Chromosome 2"/>
</dbReference>
<evidence type="ECO:0000256" key="2">
    <source>
        <dbReference type="ARBA" id="ARBA00022614"/>
    </source>
</evidence>
<dbReference type="SUPFAM" id="SSF52200">
    <property type="entry name" value="Toll/Interleukin receptor TIR domain"/>
    <property type="match status" value="1"/>
</dbReference>
<reference evidence="10" key="1">
    <citation type="journal article" date="2016" name="Proc. Natl. Acad. Sci. U.S.A.">
        <title>Chromosome-level assembly of Arabidopsis thaliana Ler reveals the extent of translocation and inversion polymorphisms.</title>
        <authorList>
            <person name="Zapata L."/>
            <person name="Ding J."/>
            <person name="Willing E.M."/>
            <person name="Hartwig B."/>
            <person name="Bezdan D."/>
            <person name="Jiao W.B."/>
            <person name="Patel V."/>
            <person name="Velikkakam James G."/>
            <person name="Koornneef M."/>
            <person name="Ossowski S."/>
            <person name="Schneeberger K."/>
        </authorList>
    </citation>
    <scope>NUCLEOTIDE SEQUENCE [LARGE SCALE GENOMIC DNA]</scope>
    <source>
        <strain evidence="10">cv. Landsberg erecta</strain>
    </source>
</reference>
<dbReference type="FunFam" id="1.10.8.430:FF:000002">
    <property type="entry name" value="Disease resistance protein (TIR-NBS-LRR class)"/>
    <property type="match status" value="1"/>
</dbReference>
<sequence length="1118" mass="126911">MASSSSSRTWNYRVFASFHGPDVRKSFLSHFRKQFICNGITMFDDQKIVRSQTIAPSLTQGIRESKISIVILSKNYASSTWCLNELLEILKCREDIGQIVMTVFYGVDPSDVRKQTGEFGTVFNKTCARRTEKERRNWSQALNVVGNIAGEHFLNWDNEAEMIEKIARDVSEKLNMTPSSDFDGMVGIEAHLKEMEVLLDFDYDGVKIVGIFGPAGIGKTTIARALHSLLLFKKFQLTCFVDNLRGSYPIGIDEYGLKLRLQEHLLSKILNQDGMRISHLGAVKERLCDMKVLIILDDVNDVKQLEALANDTTWFGPGSRVIVTTENKEILQRHGIDNMYHVGFPSDEKAMEILCRYAFKQSSPRPGFNYLAQKVTWLCGNLPLGLRVVGSSLRGKKEDEWKSVIRRLHTIIDRDIEDVLRVGYESLHENEQSLFLHIAVFFNCKDVDLVKAMLADDNLDIAHGLKILVNKSLIYISTTGEIRMHKLLQQVGRQAINRQEPWKRLILTNAQEICYVLENDKFLYIQNMILGTGVVSGISFDTSGISEVILSNRALRRMSNLRFLSVYKTRHDGNSIMHIPEDMKFPPRLRLLHWEAYPSKSLPLGFCLENLVELNMKDSQLEKLWEGTQLLTNLKKMDLSRSVHLKELPDLSNATNLERLELCDCRALVELPKSIGNLHKLENLVMANCISLEVIPTHINLASLEHITMTGCSRLKTFPDFSTNIERLLLIGTSVEEVPASIRHWSSLSDFCIKNNEDLKSLTYFPEKVELLDLSYTDIEKIPDCIKGFHGLKSLDVAGCRKLTSLPELPMSLGLLVALDCESLEIITYPLNTPSARLNFTNCFKLGEESRRLIIQRCATQFLDGYACLPGRVMPDEFNQRTSGNNSLNIRLSSASFKFKACVVISPNQQQHSWEHTDIRCIVGSYNKVICVEHPNESTRIQTEHLCIFHGSVSEVSSNEALFEFCIDASNQFDNFKILECGVRILTNEPERSSKKTVSRGLRSHAKILKACLHKRKQKKMIGYLLKEEFGLPRDNRIIEVDEDNNNDHTVSLDSASDNVEGKEKPIDCWSWLCICFDLSNIVRNMGKLVLGKETTESIDGGVLHEYSTRKDDDVTMG</sequence>
<dbReference type="PANTHER" id="PTHR11017">
    <property type="entry name" value="LEUCINE-RICH REPEAT-CONTAINING PROTEIN"/>
    <property type="match status" value="1"/>
</dbReference>
<dbReference type="PANTHER" id="PTHR11017:SF418">
    <property type="entry name" value="DISEASE RESISTANCE PROTEIN (TIR-NBS-LRR CLASS) FAMILY-RELATED"/>
    <property type="match status" value="1"/>
</dbReference>
<gene>
    <name evidence="9" type="ordered locus">AXX17_At2g11930</name>
</gene>
<dbReference type="PROSITE" id="PS50104">
    <property type="entry name" value="TIR"/>
    <property type="match status" value="1"/>
</dbReference>
<dbReference type="InterPro" id="IPR058192">
    <property type="entry name" value="WHD_ROQ1-like"/>
</dbReference>
<dbReference type="Pfam" id="PF01582">
    <property type="entry name" value="TIR"/>
    <property type="match status" value="1"/>
</dbReference>
<dbReference type="SUPFAM" id="SSF46785">
    <property type="entry name" value="Winged helix' DNA-binding domain"/>
    <property type="match status" value="1"/>
</dbReference>
<dbReference type="InterPro" id="IPR003593">
    <property type="entry name" value="AAA+_ATPase"/>
</dbReference>
<evidence type="ECO:0000256" key="5">
    <source>
        <dbReference type="ARBA" id="ARBA00022821"/>
    </source>
</evidence>
<dbReference type="InterPro" id="IPR011713">
    <property type="entry name" value="Leu-rich_rpt_3"/>
</dbReference>
<evidence type="ECO:0000259" key="8">
    <source>
        <dbReference type="PROSITE" id="PS50104"/>
    </source>
</evidence>
<dbReference type="InterPro" id="IPR058546">
    <property type="entry name" value="RPS4B/Roq1-like_LRR"/>
</dbReference>
<dbReference type="InterPro" id="IPR002182">
    <property type="entry name" value="NB-ARC"/>
</dbReference>
<dbReference type="ExpressionAtlas" id="A0A178VLB8">
    <property type="expression patterns" value="baseline and differential"/>
</dbReference>
<dbReference type="EC" id="3.2.2.6" evidence="1"/>
<dbReference type="EMBL" id="LUHQ01000002">
    <property type="protein sequence ID" value="OAP07197.1"/>
    <property type="molecule type" value="Genomic_DNA"/>
</dbReference>
<dbReference type="SUPFAM" id="SSF52540">
    <property type="entry name" value="P-loop containing nucleoside triphosphate hydrolases"/>
    <property type="match status" value="1"/>
</dbReference>
<evidence type="ECO:0000256" key="6">
    <source>
        <dbReference type="ARBA" id="ARBA00023027"/>
    </source>
</evidence>
<dbReference type="Pfam" id="PF23282">
    <property type="entry name" value="WHD_ROQ1"/>
    <property type="match status" value="1"/>
</dbReference>
<dbReference type="FunFam" id="3.40.50.300:FF:001002">
    <property type="entry name" value="Disease resistance protein (TIR-NBS-LRR class)"/>
    <property type="match status" value="1"/>
</dbReference>
<evidence type="ECO:0000256" key="7">
    <source>
        <dbReference type="ARBA" id="ARBA00047304"/>
    </source>
</evidence>
<dbReference type="SUPFAM" id="SSF52058">
    <property type="entry name" value="L domain-like"/>
    <property type="match status" value="1"/>
</dbReference>
<keyword evidence="4" id="KW-0378">Hydrolase</keyword>
<dbReference type="InterPro" id="IPR036390">
    <property type="entry name" value="WH_DNA-bd_sf"/>
</dbReference>
<dbReference type="InterPro" id="IPR042197">
    <property type="entry name" value="Apaf_helical"/>
</dbReference>
<proteinExistence type="predicted"/>
<dbReference type="Gene3D" id="1.10.8.430">
    <property type="entry name" value="Helical domain of apoptotic protease-activating factors"/>
    <property type="match status" value="1"/>
</dbReference>
<dbReference type="Gene3D" id="3.40.50.10140">
    <property type="entry name" value="Toll/interleukin-1 receptor homology (TIR) domain"/>
    <property type="match status" value="1"/>
</dbReference>
<dbReference type="SMART" id="SM00382">
    <property type="entry name" value="AAA"/>
    <property type="match status" value="1"/>
</dbReference>
<evidence type="ECO:0000256" key="1">
    <source>
        <dbReference type="ARBA" id="ARBA00011982"/>
    </source>
</evidence>
<organism evidence="9 10">
    <name type="scientific">Arabidopsis thaliana</name>
    <name type="common">Mouse-ear cress</name>
    <dbReference type="NCBI Taxonomy" id="3702"/>
    <lineage>
        <taxon>Eukaryota</taxon>
        <taxon>Viridiplantae</taxon>
        <taxon>Streptophyta</taxon>
        <taxon>Embryophyta</taxon>
        <taxon>Tracheophyta</taxon>
        <taxon>Spermatophyta</taxon>
        <taxon>Magnoliopsida</taxon>
        <taxon>eudicotyledons</taxon>
        <taxon>Gunneridae</taxon>
        <taxon>Pentapetalae</taxon>
        <taxon>rosids</taxon>
        <taxon>malvids</taxon>
        <taxon>Brassicales</taxon>
        <taxon>Brassicaceae</taxon>
        <taxon>Camelineae</taxon>
        <taxon>Arabidopsis</taxon>
    </lineage>
</organism>
<evidence type="ECO:0000256" key="3">
    <source>
        <dbReference type="ARBA" id="ARBA00022737"/>
    </source>
</evidence>
<dbReference type="GO" id="GO:0007165">
    <property type="term" value="P:signal transduction"/>
    <property type="evidence" value="ECO:0007669"/>
    <property type="project" value="InterPro"/>
</dbReference>
<dbReference type="FunFam" id="3.80.10.10:FF:000386">
    <property type="entry name" value="Disease resistance protein RPS4"/>
    <property type="match status" value="1"/>
</dbReference>
<dbReference type="InterPro" id="IPR035897">
    <property type="entry name" value="Toll_tir_struct_dom_sf"/>
</dbReference>